<dbReference type="RefSeq" id="WP_181071702.1">
    <property type="nucleotide sequence ID" value="NZ_JAAMRF010000007.1"/>
</dbReference>
<proteinExistence type="predicted"/>
<comment type="caution">
    <text evidence="1">The sequence shown here is derived from an EMBL/GenBank/DDBJ whole genome shotgun (WGS) entry which is preliminary data.</text>
</comment>
<accession>A0ABR5Z3D5</accession>
<dbReference type="PANTHER" id="PTHR35175">
    <property type="entry name" value="DUF1289 DOMAIN-CONTAINING PROTEIN"/>
    <property type="match status" value="1"/>
</dbReference>
<organism evidence="1 2">
    <name type="scientific">Stutzerimonas azotifigens</name>
    <dbReference type="NCBI Taxonomy" id="291995"/>
    <lineage>
        <taxon>Bacteria</taxon>
        <taxon>Pseudomonadati</taxon>
        <taxon>Pseudomonadota</taxon>
        <taxon>Gammaproteobacteria</taxon>
        <taxon>Pseudomonadales</taxon>
        <taxon>Pseudomonadaceae</taxon>
        <taxon>Stutzerimonas</taxon>
    </lineage>
</organism>
<keyword evidence="2" id="KW-1185">Reference proteome</keyword>
<evidence type="ECO:0000313" key="1">
    <source>
        <dbReference type="EMBL" id="MBA1274651.1"/>
    </source>
</evidence>
<protein>
    <submittedName>
        <fullName evidence="1">DUF1289 domain-containing protein</fullName>
    </submittedName>
</protein>
<dbReference type="PANTHER" id="PTHR35175:SF2">
    <property type="entry name" value="DUF1289 DOMAIN-CONTAINING PROTEIN"/>
    <property type="match status" value="1"/>
</dbReference>
<name>A0ABR5Z3D5_9GAMM</name>
<sequence length="61" mass="7133">MKNPCINVCEFDQDVCRGCGRTRQEIKGWKKLDKSEARRVLAEADMRLLVLEAAGRRKRKR</sequence>
<evidence type="ECO:0000313" key="2">
    <source>
        <dbReference type="Proteomes" id="UP000786387"/>
    </source>
</evidence>
<gene>
    <name evidence="1" type="ORF">G7026_14930</name>
</gene>
<reference evidence="1 2" key="1">
    <citation type="submission" date="2020-02" db="EMBL/GenBank/DDBJ databases">
        <title>Synteny-based analysis reveals conserved mechanism for high triclosan tolerance in Pseudomonas, as well as instances of horizontal transfer.</title>
        <authorList>
            <person name="Mcfarland A.G."/>
            <person name="Bertucci H.K."/>
            <person name="Litmann E."/>
            <person name="Shen J."/>
            <person name="Huttenhower C."/>
            <person name="Hartmann E.M."/>
        </authorList>
    </citation>
    <scope>NUCLEOTIDE SEQUENCE [LARGE SCALE GENOMIC DNA]</scope>
    <source>
        <strain evidence="1 2">115A1</strain>
    </source>
</reference>
<dbReference type="InterPro" id="IPR010710">
    <property type="entry name" value="DUF1289"/>
</dbReference>
<dbReference type="EMBL" id="JAAMRF010000007">
    <property type="protein sequence ID" value="MBA1274651.1"/>
    <property type="molecule type" value="Genomic_DNA"/>
</dbReference>
<dbReference type="Pfam" id="PF06945">
    <property type="entry name" value="DUF1289"/>
    <property type="match status" value="1"/>
</dbReference>
<dbReference type="Proteomes" id="UP000786387">
    <property type="component" value="Unassembled WGS sequence"/>
</dbReference>